<dbReference type="Gene3D" id="2.30.40.10">
    <property type="entry name" value="Urease, subunit C, domain 1"/>
    <property type="match status" value="1"/>
</dbReference>
<dbReference type="InterPro" id="IPR032466">
    <property type="entry name" value="Metal_Hydrolase"/>
</dbReference>
<reference evidence="13 14" key="1">
    <citation type="submission" date="2016-07" db="EMBL/GenBank/DDBJ databases">
        <title>Pervasive Adenine N6-methylation of Active Genes in Fungi.</title>
        <authorList>
            <consortium name="DOE Joint Genome Institute"/>
            <person name="Mondo S.J."/>
            <person name="Dannebaum R.O."/>
            <person name="Kuo R.C."/>
            <person name="Labutti K."/>
            <person name="Haridas S."/>
            <person name="Kuo A."/>
            <person name="Salamov A."/>
            <person name="Ahrendt S.R."/>
            <person name="Lipzen A."/>
            <person name="Sullivan W."/>
            <person name="Andreopoulos W.B."/>
            <person name="Clum A."/>
            <person name="Lindquist E."/>
            <person name="Daum C."/>
            <person name="Ramamoorthy G.K."/>
            <person name="Gryganskyi A."/>
            <person name="Culley D."/>
            <person name="Magnuson J.K."/>
            <person name="James T.Y."/>
            <person name="O'Malley M.A."/>
            <person name="Stajich J.E."/>
            <person name="Spatafora J.W."/>
            <person name="Visel A."/>
            <person name="Grigoriev I.V."/>
        </authorList>
    </citation>
    <scope>NUCLEOTIDE SEQUENCE [LARGE SCALE GENOMIC DNA]</scope>
    <source>
        <strain evidence="13 14">CBS 931.73</strain>
    </source>
</reference>
<evidence type="ECO:0000256" key="3">
    <source>
        <dbReference type="ARBA" id="ARBA00018029"/>
    </source>
</evidence>
<comment type="caution">
    <text evidence="13">The sequence shown here is derived from an EMBL/GenBank/DDBJ whole genome shotgun (WGS) entry which is preliminary data.</text>
</comment>
<dbReference type="InterPro" id="IPR003764">
    <property type="entry name" value="GlcNAc_6-P_deAcase"/>
</dbReference>
<feature type="binding site" evidence="11">
    <location>
        <position position="140"/>
    </location>
    <ligand>
        <name>Zn(2+)</name>
        <dbReference type="ChEBI" id="CHEBI:29105"/>
    </ligand>
</feature>
<evidence type="ECO:0000256" key="10">
    <source>
        <dbReference type="PIRSR" id="PIRSR038994-2"/>
    </source>
</evidence>
<evidence type="ECO:0000256" key="11">
    <source>
        <dbReference type="PIRSR" id="PIRSR038994-3"/>
    </source>
</evidence>
<dbReference type="NCBIfam" id="TIGR00221">
    <property type="entry name" value="nagA"/>
    <property type="match status" value="1"/>
</dbReference>
<feature type="binding site" evidence="10">
    <location>
        <position position="243"/>
    </location>
    <ligand>
        <name>substrate</name>
    </ligand>
</feature>
<feature type="binding site" evidence="10">
    <location>
        <position position="269"/>
    </location>
    <ligand>
        <name>substrate</name>
    </ligand>
</feature>
<dbReference type="EMBL" id="MCFE01000156">
    <property type="protein sequence ID" value="ORX96368.1"/>
    <property type="molecule type" value="Genomic_DNA"/>
</dbReference>
<evidence type="ECO:0000256" key="1">
    <source>
        <dbReference type="ARBA" id="ARBA00010716"/>
    </source>
</evidence>
<dbReference type="PANTHER" id="PTHR11113:SF14">
    <property type="entry name" value="N-ACETYLGLUCOSAMINE-6-PHOSPHATE DEACETYLASE"/>
    <property type="match status" value="1"/>
</dbReference>
<evidence type="ECO:0000256" key="6">
    <source>
        <dbReference type="ARBA" id="ARBA00023277"/>
    </source>
</evidence>
<comment type="similarity">
    <text evidence="1 8">Belongs to the metallo-dependent hydrolases superfamily. NagA family.</text>
</comment>
<feature type="binding site" evidence="11">
    <location>
        <position position="232"/>
    </location>
    <ligand>
        <name>Zn(2+)</name>
        <dbReference type="ChEBI" id="CHEBI:29105"/>
    </ligand>
</feature>
<dbReference type="EC" id="3.5.1.25" evidence="2 8"/>
<accession>A0A1Y1YEH1</accession>
<dbReference type="CDD" id="cd00854">
    <property type="entry name" value="NagA"/>
    <property type="match status" value="1"/>
</dbReference>
<dbReference type="Pfam" id="PF01979">
    <property type="entry name" value="Amidohydro_1"/>
    <property type="match status" value="1"/>
</dbReference>
<dbReference type="PIRSF" id="PIRSF038994">
    <property type="entry name" value="NagA"/>
    <property type="match status" value="1"/>
</dbReference>
<evidence type="ECO:0000256" key="5">
    <source>
        <dbReference type="ARBA" id="ARBA00022801"/>
    </source>
</evidence>
<protein>
    <recommendedName>
        <fullName evidence="3 8">N-acetylglucosamine-6-phosphate deacetylase</fullName>
        <ecNumber evidence="2 8">3.5.1.25</ecNumber>
    </recommendedName>
</protein>
<dbReference type="InterPro" id="IPR011059">
    <property type="entry name" value="Metal-dep_hydrolase_composite"/>
</dbReference>
<dbReference type="GO" id="GO:0006046">
    <property type="term" value="P:N-acetylglucosamine catabolic process"/>
    <property type="evidence" value="ECO:0007669"/>
    <property type="project" value="TreeGrafter"/>
</dbReference>
<dbReference type="STRING" id="1314790.A0A1Y1YEH1"/>
<feature type="binding site" evidence="10">
    <location>
        <position position="151"/>
    </location>
    <ligand>
        <name>substrate</name>
    </ligand>
</feature>
<feature type="binding site" evidence="10">
    <location>
        <begin position="235"/>
        <end position="236"/>
    </location>
    <ligand>
        <name>substrate</name>
    </ligand>
</feature>
<evidence type="ECO:0000256" key="8">
    <source>
        <dbReference type="PIRNR" id="PIRNR038994"/>
    </source>
</evidence>
<keyword evidence="14" id="KW-1185">Reference proteome</keyword>
<feature type="domain" description="Amidohydrolase-related" evidence="12">
    <location>
        <begin position="59"/>
        <end position="400"/>
    </location>
</feature>
<dbReference type="PANTHER" id="PTHR11113">
    <property type="entry name" value="N-ACETYLGLUCOSAMINE-6-PHOSPHATE DEACETYLASE"/>
    <property type="match status" value="1"/>
</dbReference>
<name>A0A1Y1YEH1_9FUNG</name>
<dbReference type="FunFam" id="3.20.20.140:FF:000065">
    <property type="entry name" value="N-acetylglucosamine-6-phosphate deacetylase"/>
    <property type="match status" value="1"/>
</dbReference>
<dbReference type="OrthoDB" id="10264777at2759"/>
<keyword evidence="5 8" id="KW-0378">Hydrolase</keyword>
<dbReference type="Gene3D" id="3.20.20.140">
    <property type="entry name" value="Metal-dependent hydrolases"/>
    <property type="match status" value="1"/>
</dbReference>
<dbReference type="GO" id="GO:0008448">
    <property type="term" value="F:N-acetylglucosamine-6-phosphate deacetylase activity"/>
    <property type="evidence" value="ECO:0007669"/>
    <property type="project" value="UniProtKB-UniRule"/>
</dbReference>
<feature type="binding site" evidence="11">
    <location>
        <position position="211"/>
    </location>
    <ligand>
        <name>Zn(2+)</name>
        <dbReference type="ChEBI" id="CHEBI:29105"/>
    </ligand>
</feature>
<feature type="binding site" evidence="10">
    <location>
        <begin position="327"/>
        <end position="329"/>
    </location>
    <ligand>
        <name>substrate</name>
    </ligand>
</feature>
<keyword evidence="4 11" id="KW-0479">Metal-binding</keyword>
<feature type="active site" description="Proton donor/acceptor" evidence="9">
    <location>
        <position position="291"/>
    </location>
</feature>
<evidence type="ECO:0000259" key="12">
    <source>
        <dbReference type="Pfam" id="PF01979"/>
    </source>
</evidence>
<dbReference type="GO" id="GO:0046872">
    <property type="term" value="F:metal ion binding"/>
    <property type="evidence" value="ECO:0007669"/>
    <property type="project" value="UniProtKB-KW"/>
</dbReference>
<evidence type="ECO:0000256" key="9">
    <source>
        <dbReference type="PIRSR" id="PIRSR038994-1"/>
    </source>
</evidence>
<organism evidence="13 14">
    <name type="scientific">Basidiobolus meristosporus CBS 931.73</name>
    <dbReference type="NCBI Taxonomy" id="1314790"/>
    <lineage>
        <taxon>Eukaryota</taxon>
        <taxon>Fungi</taxon>
        <taxon>Fungi incertae sedis</taxon>
        <taxon>Zoopagomycota</taxon>
        <taxon>Entomophthoromycotina</taxon>
        <taxon>Basidiobolomycetes</taxon>
        <taxon>Basidiobolales</taxon>
        <taxon>Basidiobolaceae</taxon>
        <taxon>Basidiobolus</taxon>
    </lineage>
</organism>
<proteinExistence type="inferred from homology"/>
<evidence type="ECO:0000256" key="4">
    <source>
        <dbReference type="ARBA" id="ARBA00022723"/>
    </source>
</evidence>
<comment type="cofactor">
    <cofactor evidence="11">
        <name>a divalent metal cation</name>
        <dbReference type="ChEBI" id="CHEBI:60240"/>
    </cofactor>
    <text evidence="11">Binds 1 divalent metal cation per subunit.</text>
</comment>
<evidence type="ECO:0000313" key="13">
    <source>
        <dbReference type="EMBL" id="ORX96368.1"/>
    </source>
</evidence>
<dbReference type="SUPFAM" id="SSF51556">
    <property type="entry name" value="Metallo-dependent hydrolases"/>
    <property type="match status" value="1"/>
</dbReference>
<dbReference type="Proteomes" id="UP000193498">
    <property type="component" value="Unassembled WGS sequence"/>
</dbReference>
<comment type="catalytic activity">
    <reaction evidence="7 8">
        <text>N-acetyl-D-glucosamine 6-phosphate + H2O = D-glucosamine 6-phosphate + acetate</text>
        <dbReference type="Rhea" id="RHEA:22936"/>
        <dbReference type="ChEBI" id="CHEBI:15377"/>
        <dbReference type="ChEBI" id="CHEBI:30089"/>
        <dbReference type="ChEBI" id="CHEBI:57513"/>
        <dbReference type="ChEBI" id="CHEBI:58725"/>
        <dbReference type="EC" id="3.5.1.25"/>
    </reaction>
</comment>
<keyword evidence="6 8" id="KW-0119">Carbohydrate metabolism</keyword>
<dbReference type="AlphaFoldDB" id="A0A1Y1YEH1"/>
<gene>
    <name evidence="13" type="ORF">K493DRAFT_314536</name>
</gene>
<dbReference type="InterPro" id="IPR006680">
    <property type="entry name" value="Amidohydro-rel"/>
</dbReference>
<dbReference type="SUPFAM" id="SSF51338">
    <property type="entry name" value="Composite domain of metallo-dependent hydrolases"/>
    <property type="match status" value="1"/>
</dbReference>
<evidence type="ECO:0000256" key="2">
    <source>
        <dbReference type="ARBA" id="ARBA00011899"/>
    </source>
</evidence>
<sequence>MEKQARITKIVNARAIRAGQIIVGEDFYVQEGKFVNPKSVYLEDPSQPVDVIDAKNALMSPGYIDVQVNGGLGIDFTSVRSNISQGLDKVAKFLLKCGCTSFCPTVVSSNSEFYTETLSQYAPRPGSIHHGAEVLGLHLEGPFISPQRLGAHDKTTVRQAPNGIEDFKQCYNLNAKNTQYISLITVAPEVEGVLDTIPHLVKENFVVSVGHSDATNAQAEKAIENGATMVTHMFNAMRPFHHRDPGIIGLLAGESKPRPYYGIICDGVHCHPSAVKLAHYSHPKGAVLVSDCASVTGLPPGQYTHGTNHILVDKTEERVFVAGTETLAGSVMTIDKCVKNYRQFTGCSIVEAIEAATLHPAQVLNITAAKGSLEVGVDADFLFLDDELNVMRVFVGGEEVDIQA</sequence>
<evidence type="ECO:0000313" key="14">
    <source>
        <dbReference type="Proteomes" id="UP000193498"/>
    </source>
</evidence>
<evidence type="ECO:0000256" key="7">
    <source>
        <dbReference type="ARBA" id="ARBA00047647"/>
    </source>
</evidence>
<dbReference type="InParanoid" id="A0A1Y1YEH1"/>